<dbReference type="SUPFAM" id="SSF75217">
    <property type="entry name" value="alpha/beta knot"/>
    <property type="match status" value="1"/>
</dbReference>
<dbReference type="InterPro" id="IPR029064">
    <property type="entry name" value="Ribosomal_eL30-like_sf"/>
</dbReference>
<dbReference type="Proteomes" id="UP000597444">
    <property type="component" value="Unassembled WGS sequence"/>
</dbReference>
<accession>A0A8J3MZN3</accession>
<evidence type="ECO:0000313" key="7">
    <source>
        <dbReference type="Proteomes" id="UP000597444"/>
    </source>
</evidence>
<dbReference type="GO" id="GO:0003723">
    <property type="term" value="F:RNA binding"/>
    <property type="evidence" value="ECO:0007669"/>
    <property type="project" value="InterPro"/>
</dbReference>
<dbReference type="PANTHER" id="PTHR43191:SF2">
    <property type="entry name" value="RRNA METHYLTRANSFERASE 3, MITOCHONDRIAL"/>
    <property type="match status" value="1"/>
</dbReference>
<reference evidence="6" key="1">
    <citation type="submission" date="2020-10" db="EMBL/GenBank/DDBJ databases">
        <title>Taxonomic study of unclassified bacteria belonging to the class Ktedonobacteria.</title>
        <authorList>
            <person name="Yabe S."/>
            <person name="Wang C.M."/>
            <person name="Zheng Y."/>
            <person name="Sakai Y."/>
            <person name="Cavaletti L."/>
            <person name="Monciardini P."/>
            <person name="Donadio S."/>
        </authorList>
    </citation>
    <scope>NUCLEOTIDE SEQUENCE</scope>
    <source>
        <strain evidence="6">ID150040</strain>
    </source>
</reference>
<sequence>MLDVSNLTPAGLHNTRVKQYLAIKNNTKSYPEKLVCLEGMRALSLALKANLQVCAFFICPELLRGDTAKDIAQQIIADGTSSYQVSERVLGHMTSWNGPDGLAAIVQLPDYSWQHLQLSACNTLLVLDGLQIPGNIGTIIRCSDGAGADGIIITNSKQRLSHPKLVRASMGSLFGHPVIECEVQEAAFWLHKHGFQIITASPDAALSYRQISYAARVAIVVGNEQNGISPEWYALHDVSVSIPMNGRADSLNVANAAVLLLYEAIYQQKLI</sequence>
<dbReference type="Pfam" id="PF00588">
    <property type="entry name" value="SpoU_methylase"/>
    <property type="match status" value="1"/>
</dbReference>
<evidence type="ECO:0000256" key="2">
    <source>
        <dbReference type="ARBA" id="ARBA00022603"/>
    </source>
</evidence>
<evidence type="ECO:0000259" key="4">
    <source>
        <dbReference type="Pfam" id="PF00588"/>
    </source>
</evidence>
<dbReference type="InterPro" id="IPR053888">
    <property type="entry name" value="MRM3-like_sub_bind"/>
</dbReference>
<dbReference type="GO" id="GO:0032259">
    <property type="term" value="P:methylation"/>
    <property type="evidence" value="ECO:0007669"/>
    <property type="project" value="UniProtKB-KW"/>
</dbReference>
<dbReference type="AlphaFoldDB" id="A0A8J3MZN3"/>
<dbReference type="InterPro" id="IPR051259">
    <property type="entry name" value="rRNA_Methyltransferase"/>
</dbReference>
<keyword evidence="3" id="KW-0808">Transferase</keyword>
<dbReference type="InterPro" id="IPR029028">
    <property type="entry name" value="Alpha/beta_knot_MTases"/>
</dbReference>
<dbReference type="RefSeq" id="WP_220204085.1">
    <property type="nucleotide sequence ID" value="NZ_BNJK01000001.1"/>
</dbReference>
<dbReference type="Pfam" id="PF22435">
    <property type="entry name" value="MRM3-like_sub_bind"/>
    <property type="match status" value="1"/>
</dbReference>
<dbReference type="InterPro" id="IPR001537">
    <property type="entry name" value="SpoU_MeTrfase"/>
</dbReference>
<dbReference type="GO" id="GO:0008173">
    <property type="term" value="F:RNA methyltransferase activity"/>
    <property type="evidence" value="ECO:0007669"/>
    <property type="project" value="InterPro"/>
</dbReference>
<dbReference type="PANTHER" id="PTHR43191">
    <property type="entry name" value="RRNA METHYLTRANSFERASE 3"/>
    <property type="match status" value="1"/>
</dbReference>
<comment type="caution">
    <text evidence="6">The sequence shown here is derived from an EMBL/GenBank/DDBJ whole genome shotgun (WGS) entry which is preliminary data.</text>
</comment>
<protein>
    <submittedName>
        <fullName evidence="6">rRNA methyltransferase</fullName>
    </submittedName>
</protein>
<feature type="domain" description="tRNA/rRNA methyltransferase SpoU type" evidence="4">
    <location>
        <begin position="124"/>
        <end position="262"/>
    </location>
</feature>
<name>A0A8J3MZN3_9CHLR</name>
<dbReference type="SUPFAM" id="SSF55315">
    <property type="entry name" value="L30e-like"/>
    <property type="match status" value="1"/>
</dbReference>
<proteinExistence type="inferred from homology"/>
<dbReference type="EMBL" id="BNJK01000001">
    <property type="protein sequence ID" value="GHO93294.1"/>
    <property type="molecule type" value="Genomic_DNA"/>
</dbReference>
<feature type="domain" description="MRM3-like substrate binding" evidence="5">
    <location>
        <begin position="14"/>
        <end position="104"/>
    </location>
</feature>
<evidence type="ECO:0000256" key="3">
    <source>
        <dbReference type="ARBA" id="ARBA00022679"/>
    </source>
</evidence>
<dbReference type="GO" id="GO:0006396">
    <property type="term" value="P:RNA processing"/>
    <property type="evidence" value="ECO:0007669"/>
    <property type="project" value="InterPro"/>
</dbReference>
<evidence type="ECO:0000256" key="1">
    <source>
        <dbReference type="ARBA" id="ARBA00007228"/>
    </source>
</evidence>
<dbReference type="InterPro" id="IPR029026">
    <property type="entry name" value="tRNA_m1G_MTases_N"/>
</dbReference>
<dbReference type="Gene3D" id="3.30.1330.30">
    <property type="match status" value="1"/>
</dbReference>
<evidence type="ECO:0000259" key="5">
    <source>
        <dbReference type="Pfam" id="PF22435"/>
    </source>
</evidence>
<gene>
    <name evidence="6" type="ORF">KSF_033420</name>
</gene>
<dbReference type="Gene3D" id="3.40.1280.10">
    <property type="match status" value="1"/>
</dbReference>
<organism evidence="6 7">
    <name type="scientific">Reticulibacter mediterranei</name>
    <dbReference type="NCBI Taxonomy" id="2778369"/>
    <lineage>
        <taxon>Bacteria</taxon>
        <taxon>Bacillati</taxon>
        <taxon>Chloroflexota</taxon>
        <taxon>Ktedonobacteria</taxon>
        <taxon>Ktedonobacterales</taxon>
        <taxon>Reticulibacteraceae</taxon>
        <taxon>Reticulibacter</taxon>
    </lineage>
</organism>
<keyword evidence="2 6" id="KW-0489">Methyltransferase</keyword>
<keyword evidence="7" id="KW-1185">Reference proteome</keyword>
<evidence type="ECO:0000313" key="6">
    <source>
        <dbReference type="EMBL" id="GHO93294.1"/>
    </source>
</evidence>
<comment type="similarity">
    <text evidence="1">Belongs to the class IV-like SAM-binding methyltransferase superfamily. RNA methyltransferase TrmH family.</text>
</comment>